<accession>A0A5B9NKW9</accession>
<reference evidence="1 2" key="1">
    <citation type="submission" date="2019-04" db="EMBL/GenBank/DDBJ databases">
        <authorList>
            <person name="Anderson K.J."/>
            <person name="Thurgood T.L."/>
            <person name="Sharma R."/>
            <person name="Arens D.K."/>
            <person name="Kruger J.L."/>
            <person name="Thompson D.W."/>
            <person name="Casjens S."/>
            <person name="Grose J.H."/>
        </authorList>
    </citation>
    <scope>NUCLEOTIDE SEQUENCE [LARGE SCALE GENOMIC DNA]</scope>
</reference>
<evidence type="ECO:0000313" key="2">
    <source>
        <dbReference type="Proteomes" id="UP000325316"/>
    </source>
</evidence>
<evidence type="ECO:0000313" key="1">
    <source>
        <dbReference type="EMBL" id="QEG13136.1"/>
    </source>
</evidence>
<proteinExistence type="predicted"/>
<dbReference type="EMBL" id="MN013084">
    <property type="protein sequence ID" value="QEG13136.1"/>
    <property type="molecule type" value="Genomic_DNA"/>
</dbReference>
<protein>
    <submittedName>
        <fullName evidence="1">Uncharacterized protein</fullName>
    </submittedName>
</protein>
<dbReference type="Proteomes" id="UP000325316">
    <property type="component" value="Segment"/>
</dbReference>
<sequence length="94" mass="10451">MATSKTFYAVTEFDFGGMGHKQHMAPAIIEYVEYMEKILKTKENAKADGTLIEAVTPVKSKMVQMPNGRKAKLFNVGNEVWARYSDGSATPYIA</sequence>
<name>A0A5B9NKW9_9CAUD</name>
<gene>
    <name evidence="1" type="ORF">KAALPHA_99</name>
</gene>
<organism evidence="1 2">
    <name type="scientific">Klebsiella phage vB_KaeM_KaAlpha</name>
    <dbReference type="NCBI Taxonomy" id="2591367"/>
    <lineage>
        <taxon>Viruses</taxon>
        <taxon>Duplodnaviria</taxon>
        <taxon>Heunggongvirae</taxon>
        <taxon>Uroviricota</taxon>
        <taxon>Caudoviricetes</taxon>
        <taxon>Pantevenvirales</taxon>
        <taxon>Straboviridae</taxon>
        <taxon>Tevenvirinae</taxon>
        <taxon>Karamvirus</taxon>
        <taxon>Karamvirus pg7</taxon>
    </lineage>
</organism>